<name>A0A9J7MJG0_BRAFL</name>
<accession>A0A9J7MJG0</accession>
<gene>
    <name evidence="8" type="primary">LOC118411379</name>
</gene>
<sequence length="160" mass="18472">MTSDAVLFILALLDCSALLFLTVYFIITLSDLECDYLNATQCCSKLNKWILPELIAHCCLTLLMLVSLHWVLFLLNAPLAAWHIYRFSQIPSGNTGVYDPTEIHNRGQLKTYMKESMAKLGFHLLCFFLYLYRFWLSVPESHRFLTFDDLMVATGSFKEL</sequence>
<protein>
    <submittedName>
        <fullName evidence="8">Protein cornichon homolog 4-like isoform X1</fullName>
    </submittedName>
</protein>
<dbReference type="Proteomes" id="UP000001554">
    <property type="component" value="Chromosome 1"/>
</dbReference>
<reference evidence="8" key="3">
    <citation type="submission" date="2025-08" db="UniProtKB">
        <authorList>
            <consortium name="RefSeq"/>
        </authorList>
    </citation>
    <scope>IDENTIFICATION</scope>
</reference>
<dbReference type="KEGG" id="bfo:118411379"/>
<keyword evidence="4 6" id="KW-1133">Transmembrane helix</keyword>
<organism evidence="7 8">
    <name type="scientific">Branchiostoma floridae</name>
    <name type="common">Florida lancelet</name>
    <name type="synonym">Amphioxus</name>
    <dbReference type="NCBI Taxonomy" id="7739"/>
    <lineage>
        <taxon>Eukaryota</taxon>
        <taxon>Metazoa</taxon>
        <taxon>Chordata</taxon>
        <taxon>Cephalochordata</taxon>
        <taxon>Leptocardii</taxon>
        <taxon>Amphioxiformes</taxon>
        <taxon>Branchiostomatidae</taxon>
        <taxon>Branchiostoma</taxon>
    </lineage>
</organism>
<reference evidence="7" key="2">
    <citation type="journal article" date="2020" name="Nat. Ecol. Evol.">
        <title>Deeply conserved synteny resolves early events in vertebrate evolution.</title>
        <authorList>
            <person name="Simakov O."/>
            <person name="Marletaz F."/>
            <person name="Yue J.X."/>
            <person name="O'Connell B."/>
            <person name="Jenkins J."/>
            <person name="Brandt A."/>
            <person name="Calef R."/>
            <person name="Tung C.H."/>
            <person name="Huang T.K."/>
            <person name="Schmutz J."/>
            <person name="Satoh N."/>
            <person name="Yu J.K."/>
            <person name="Putnam N.H."/>
            <person name="Green R.E."/>
            <person name="Rokhsar D.S."/>
        </authorList>
    </citation>
    <scope>NUCLEOTIDE SEQUENCE [LARGE SCALE GENOMIC DNA]</scope>
    <source>
        <strain evidence="7">S238N-H82</strain>
    </source>
</reference>
<keyword evidence="7" id="KW-1185">Reference proteome</keyword>
<dbReference type="GO" id="GO:0005102">
    <property type="term" value="F:signaling receptor binding"/>
    <property type="evidence" value="ECO:0000318"/>
    <property type="project" value="GO_Central"/>
</dbReference>
<dbReference type="GeneID" id="118411379"/>
<dbReference type="SMART" id="SM01398">
    <property type="entry name" value="Cornichon"/>
    <property type="match status" value="1"/>
</dbReference>
<keyword evidence="3 6" id="KW-0812">Transmembrane</keyword>
<reference evidence="8" key="1">
    <citation type="journal article" date="2016" name="Genome Biol. Evol.">
        <title>Conserved non-coding elements in the most distant genera of cephalochordates: the Goldilocks principle.</title>
        <authorList>
            <person name="Yue J.X."/>
            <person name="Kozmikova I."/>
            <person name="Ono H."/>
            <person name="Nossa C.W."/>
            <person name="Kozmik Z."/>
            <person name="Putnam N.H."/>
            <person name="Yu J.K."/>
            <person name="Holland L.Z."/>
        </authorList>
    </citation>
    <scope>NUCLEOTIDE SEQUENCE</scope>
</reference>
<dbReference type="Pfam" id="PF03311">
    <property type="entry name" value="Cornichon"/>
    <property type="match status" value="1"/>
</dbReference>
<dbReference type="GO" id="GO:0005789">
    <property type="term" value="C:endoplasmic reticulum membrane"/>
    <property type="evidence" value="ECO:0000318"/>
    <property type="project" value="GO_Central"/>
</dbReference>
<evidence type="ECO:0000313" key="8">
    <source>
        <dbReference type="RefSeq" id="XP_035669530.1"/>
    </source>
</evidence>
<keyword evidence="5 6" id="KW-0472">Membrane</keyword>
<evidence type="ECO:0000256" key="5">
    <source>
        <dbReference type="ARBA" id="ARBA00023136"/>
    </source>
</evidence>
<dbReference type="OMA" id="HKKECFI"/>
<dbReference type="AlphaFoldDB" id="A0A9J7MJG0"/>
<comment type="similarity">
    <text evidence="2">Belongs to the cornichon family.</text>
</comment>
<evidence type="ECO:0000313" key="7">
    <source>
        <dbReference type="Proteomes" id="UP000001554"/>
    </source>
</evidence>
<dbReference type="PANTHER" id="PTHR12290">
    <property type="entry name" value="CORNICHON-RELATED"/>
    <property type="match status" value="1"/>
</dbReference>
<evidence type="ECO:0000256" key="1">
    <source>
        <dbReference type="ARBA" id="ARBA00004141"/>
    </source>
</evidence>
<evidence type="ECO:0000256" key="6">
    <source>
        <dbReference type="SAM" id="Phobius"/>
    </source>
</evidence>
<feature type="transmembrane region" description="Helical" evidence="6">
    <location>
        <begin position="7"/>
        <end position="27"/>
    </location>
</feature>
<dbReference type="GO" id="GO:0006888">
    <property type="term" value="P:endoplasmic reticulum to Golgi vesicle-mediated transport"/>
    <property type="evidence" value="ECO:0000318"/>
    <property type="project" value="GO_Central"/>
</dbReference>
<proteinExistence type="inferred from homology"/>
<dbReference type="RefSeq" id="XP_035669530.1">
    <property type="nucleotide sequence ID" value="XM_035813637.1"/>
</dbReference>
<dbReference type="OrthoDB" id="8775810at2759"/>
<evidence type="ECO:0000256" key="4">
    <source>
        <dbReference type="ARBA" id="ARBA00022989"/>
    </source>
</evidence>
<feature type="transmembrane region" description="Helical" evidence="6">
    <location>
        <begin position="54"/>
        <end position="75"/>
    </location>
</feature>
<dbReference type="GO" id="GO:0030134">
    <property type="term" value="C:COPII-coated ER to Golgi transport vesicle"/>
    <property type="evidence" value="ECO:0000318"/>
    <property type="project" value="GO_Central"/>
</dbReference>
<feature type="transmembrane region" description="Helical" evidence="6">
    <location>
        <begin position="116"/>
        <end position="135"/>
    </location>
</feature>
<evidence type="ECO:0000256" key="3">
    <source>
        <dbReference type="ARBA" id="ARBA00022692"/>
    </source>
</evidence>
<comment type="subcellular location">
    <subcellularLocation>
        <location evidence="1">Membrane</location>
        <topology evidence="1">Multi-pass membrane protein</topology>
    </subcellularLocation>
</comment>
<dbReference type="InterPro" id="IPR003377">
    <property type="entry name" value="Cornichon"/>
</dbReference>
<evidence type="ECO:0000256" key="2">
    <source>
        <dbReference type="ARBA" id="ARBA00010095"/>
    </source>
</evidence>